<dbReference type="Pfam" id="PF00931">
    <property type="entry name" value="NB-ARC"/>
    <property type="match status" value="1"/>
</dbReference>
<evidence type="ECO:0000313" key="2">
    <source>
        <dbReference type="EMBL" id="EUN20879.1"/>
    </source>
</evidence>
<dbReference type="PANTHER" id="PTHR47691:SF3">
    <property type="entry name" value="HTH-TYPE TRANSCRIPTIONAL REGULATOR RV0890C-RELATED"/>
    <property type="match status" value="1"/>
</dbReference>
<evidence type="ECO:0000313" key="3">
    <source>
        <dbReference type="Proteomes" id="UP000054337"/>
    </source>
</evidence>
<dbReference type="EMBL" id="KI968880">
    <property type="protein sequence ID" value="EUN20879.1"/>
    <property type="molecule type" value="Genomic_DNA"/>
</dbReference>
<dbReference type="GeneID" id="26257609"/>
<reference evidence="2 3" key="1">
    <citation type="journal article" date="2013" name="PLoS Genet.">
        <title>Comparative genome structure, secondary metabolite, and effector coding capacity across Cochliobolus pathogens.</title>
        <authorList>
            <person name="Condon B.J."/>
            <person name="Leng Y."/>
            <person name="Wu D."/>
            <person name="Bushley K.E."/>
            <person name="Ohm R.A."/>
            <person name="Otillar R."/>
            <person name="Martin J."/>
            <person name="Schackwitz W."/>
            <person name="Grimwood J."/>
            <person name="MohdZainudin N."/>
            <person name="Xue C."/>
            <person name="Wang R."/>
            <person name="Manning V.A."/>
            <person name="Dhillon B."/>
            <person name="Tu Z.J."/>
            <person name="Steffenson B.J."/>
            <person name="Salamov A."/>
            <person name="Sun H."/>
            <person name="Lowry S."/>
            <person name="LaButti K."/>
            <person name="Han J."/>
            <person name="Copeland A."/>
            <person name="Lindquist E."/>
            <person name="Barry K."/>
            <person name="Schmutz J."/>
            <person name="Baker S.E."/>
            <person name="Ciuffetti L.M."/>
            <person name="Grigoriev I.V."/>
            <person name="Zhong S."/>
            <person name="Turgeon B.G."/>
        </authorList>
    </citation>
    <scope>NUCLEOTIDE SEQUENCE [LARGE SCALE GENOMIC DNA]</scope>
    <source>
        <strain evidence="2 3">FI3</strain>
    </source>
</reference>
<dbReference type="InterPro" id="IPR027417">
    <property type="entry name" value="P-loop_NTPase"/>
</dbReference>
<dbReference type="PANTHER" id="PTHR47691">
    <property type="entry name" value="REGULATOR-RELATED"/>
    <property type="match status" value="1"/>
</dbReference>
<dbReference type="SUPFAM" id="SSF52540">
    <property type="entry name" value="P-loop containing nucleoside triphosphate hydrolases"/>
    <property type="match status" value="1"/>
</dbReference>
<organism evidence="2 3">
    <name type="scientific">Bipolaris victoriae (strain FI3)</name>
    <name type="common">Victoria blight of oats agent</name>
    <name type="synonym">Cochliobolus victoriae</name>
    <dbReference type="NCBI Taxonomy" id="930091"/>
    <lineage>
        <taxon>Eukaryota</taxon>
        <taxon>Fungi</taxon>
        <taxon>Dikarya</taxon>
        <taxon>Ascomycota</taxon>
        <taxon>Pezizomycotina</taxon>
        <taxon>Dothideomycetes</taxon>
        <taxon>Pleosporomycetidae</taxon>
        <taxon>Pleosporales</taxon>
        <taxon>Pleosporineae</taxon>
        <taxon>Pleosporaceae</taxon>
        <taxon>Bipolaris</taxon>
    </lineage>
</organism>
<dbReference type="Proteomes" id="UP000054337">
    <property type="component" value="Unassembled WGS sequence"/>
</dbReference>
<feature type="non-terminal residue" evidence="2">
    <location>
        <position position="445"/>
    </location>
</feature>
<feature type="domain" description="NB-ARC" evidence="1">
    <location>
        <begin position="18"/>
        <end position="172"/>
    </location>
</feature>
<proteinExistence type="predicted"/>
<feature type="non-terminal residue" evidence="2">
    <location>
        <position position="1"/>
    </location>
</feature>
<sequence length="445" mass="49939">VHWIVPRLINSLFTGRSELVDRIQSALRNNEPGTLEQKRLVITGIGGIGKSEVCLKVASLVREDFWGVFWVDVSSPSIAKNGFLAIAKALGSPAESVEESLQVLANTPDRWLLILDNADNPAFDYTAYVPSGAQGAVIMTSRVPECSQYSTLPTEALEGLEEEDSMQLLLKAARVLEASWQACKEQAQAVVQLLGSHTLALIQAGAYIAEKYCRLDQYAEKYKRLRERLLKHYPKQQQSRYRHVYATFEASVGVLADSEDEVGRDALDLLRVLSMLHSSVLPRDVFRGAWGGARDVIKTDDSQTDEMDDLRQWHVSQLPEFIDQQADEWDDYRLNRASALLASLSLVTGHHSDDLDGLSMHPLAHAWAKDRLDQKQQRAAWVSAGCILALSRSESETWQVYERQLRPHMQSFLLPGVEETIFFGPPGTILPILLRCGWALNRMRE</sequence>
<dbReference type="OrthoDB" id="1658288at2759"/>
<accession>W7E1H0</accession>
<gene>
    <name evidence="2" type="ORF">COCVIDRAFT_52490</name>
</gene>
<evidence type="ECO:0000259" key="1">
    <source>
        <dbReference type="Pfam" id="PF00931"/>
    </source>
</evidence>
<dbReference type="GO" id="GO:0043531">
    <property type="term" value="F:ADP binding"/>
    <property type="evidence" value="ECO:0007669"/>
    <property type="project" value="InterPro"/>
</dbReference>
<dbReference type="HOGENOM" id="CLU_049996_0_0_1"/>
<dbReference type="AlphaFoldDB" id="W7E1H0"/>
<protein>
    <recommendedName>
        <fullName evidence="1">NB-ARC domain-containing protein</fullName>
    </recommendedName>
</protein>
<dbReference type="InterPro" id="IPR002182">
    <property type="entry name" value="NB-ARC"/>
</dbReference>
<dbReference type="RefSeq" id="XP_014550453.1">
    <property type="nucleotide sequence ID" value="XM_014694967.1"/>
</dbReference>
<dbReference type="Gene3D" id="3.40.50.300">
    <property type="entry name" value="P-loop containing nucleotide triphosphate hydrolases"/>
    <property type="match status" value="1"/>
</dbReference>
<name>W7E1H0_BIPV3</name>
<keyword evidence="3" id="KW-1185">Reference proteome</keyword>